<reference evidence="10 11" key="1">
    <citation type="submission" date="2020-04" db="EMBL/GenBank/DDBJ databases">
        <title>Pseudoalteromonas caenipelagi sp. nov., isolated from a tidal flat.</title>
        <authorList>
            <person name="Park S."/>
            <person name="Yoon J.-H."/>
        </authorList>
    </citation>
    <scope>NUCLEOTIDE SEQUENCE [LARGE SCALE GENOMIC DNA]</scope>
    <source>
        <strain evidence="10 11">JBTF-M23</strain>
    </source>
</reference>
<dbReference type="GO" id="GO:0022857">
    <property type="term" value="F:transmembrane transporter activity"/>
    <property type="evidence" value="ECO:0007669"/>
    <property type="project" value="TreeGrafter"/>
</dbReference>
<dbReference type="Pfam" id="PF12704">
    <property type="entry name" value="MacB_PCD"/>
    <property type="match status" value="1"/>
</dbReference>
<keyword evidence="4 7" id="KW-1133">Transmembrane helix</keyword>
<organism evidence="10 11">
    <name type="scientific">Pseudoalteromonas caenipelagi</name>
    <dbReference type="NCBI Taxonomy" id="2726988"/>
    <lineage>
        <taxon>Bacteria</taxon>
        <taxon>Pseudomonadati</taxon>
        <taxon>Pseudomonadota</taxon>
        <taxon>Gammaproteobacteria</taxon>
        <taxon>Alteromonadales</taxon>
        <taxon>Pseudoalteromonadaceae</taxon>
        <taxon>Pseudoalteromonas</taxon>
    </lineage>
</organism>
<evidence type="ECO:0000256" key="5">
    <source>
        <dbReference type="ARBA" id="ARBA00023136"/>
    </source>
</evidence>
<feature type="domain" description="ABC3 transporter permease C-terminal" evidence="8">
    <location>
        <begin position="285"/>
        <end position="395"/>
    </location>
</feature>
<evidence type="ECO:0000256" key="2">
    <source>
        <dbReference type="ARBA" id="ARBA00022475"/>
    </source>
</evidence>
<feature type="transmembrane region" description="Helical" evidence="7">
    <location>
        <begin position="326"/>
        <end position="355"/>
    </location>
</feature>
<dbReference type="RefSeq" id="WP_171626068.1">
    <property type="nucleotide sequence ID" value="NZ_JABBPG010000003.1"/>
</dbReference>
<comment type="similarity">
    <text evidence="6">Belongs to the ABC-4 integral membrane protein family.</text>
</comment>
<dbReference type="PANTHER" id="PTHR30572">
    <property type="entry name" value="MEMBRANE COMPONENT OF TRANSPORTER-RELATED"/>
    <property type="match status" value="1"/>
</dbReference>
<dbReference type="PANTHER" id="PTHR30572:SF4">
    <property type="entry name" value="ABC TRANSPORTER PERMEASE YTRF"/>
    <property type="match status" value="1"/>
</dbReference>
<evidence type="ECO:0000313" key="10">
    <source>
        <dbReference type="EMBL" id="NOU51011.1"/>
    </source>
</evidence>
<name>A0A849VH18_9GAMM</name>
<evidence type="ECO:0000256" key="6">
    <source>
        <dbReference type="ARBA" id="ARBA00038076"/>
    </source>
</evidence>
<keyword evidence="2" id="KW-1003">Cell membrane</keyword>
<dbReference type="EMBL" id="JABBPG010000003">
    <property type="protein sequence ID" value="NOU51011.1"/>
    <property type="molecule type" value="Genomic_DNA"/>
</dbReference>
<evidence type="ECO:0000259" key="9">
    <source>
        <dbReference type="Pfam" id="PF12704"/>
    </source>
</evidence>
<feature type="transmembrane region" description="Helical" evidence="7">
    <location>
        <begin position="367"/>
        <end position="386"/>
    </location>
</feature>
<evidence type="ECO:0000256" key="3">
    <source>
        <dbReference type="ARBA" id="ARBA00022692"/>
    </source>
</evidence>
<comment type="subcellular location">
    <subcellularLocation>
        <location evidence="1">Cell membrane</location>
        <topology evidence="1">Multi-pass membrane protein</topology>
    </subcellularLocation>
</comment>
<keyword evidence="11" id="KW-1185">Reference proteome</keyword>
<dbReference type="AlphaFoldDB" id="A0A849VH18"/>
<evidence type="ECO:0000256" key="7">
    <source>
        <dbReference type="SAM" id="Phobius"/>
    </source>
</evidence>
<comment type="caution">
    <text evidence="10">The sequence shown here is derived from an EMBL/GenBank/DDBJ whole genome shotgun (WGS) entry which is preliminary data.</text>
</comment>
<dbReference type="InterPro" id="IPR025857">
    <property type="entry name" value="MacB_PCD"/>
</dbReference>
<dbReference type="GO" id="GO:0005886">
    <property type="term" value="C:plasma membrane"/>
    <property type="evidence" value="ECO:0007669"/>
    <property type="project" value="UniProtKB-SubCell"/>
</dbReference>
<dbReference type="InterPro" id="IPR050250">
    <property type="entry name" value="Macrolide_Exporter_MacB"/>
</dbReference>
<keyword evidence="5 7" id="KW-0472">Membrane</keyword>
<dbReference type="InterPro" id="IPR003838">
    <property type="entry name" value="ABC3_permease_C"/>
</dbReference>
<evidence type="ECO:0000259" key="8">
    <source>
        <dbReference type="Pfam" id="PF02687"/>
    </source>
</evidence>
<evidence type="ECO:0000313" key="11">
    <source>
        <dbReference type="Proteomes" id="UP000586305"/>
    </source>
</evidence>
<feature type="transmembrane region" description="Helical" evidence="7">
    <location>
        <begin position="278"/>
        <end position="302"/>
    </location>
</feature>
<evidence type="ECO:0000256" key="4">
    <source>
        <dbReference type="ARBA" id="ARBA00022989"/>
    </source>
</evidence>
<feature type="domain" description="MacB-like periplasmic core" evidence="9">
    <location>
        <begin position="75"/>
        <end position="247"/>
    </location>
</feature>
<proteinExistence type="inferred from homology"/>
<protein>
    <submittedName>
        <fullName evidence="10">FtsX-like permease family protein</fullName>
    </submittedName>
</protein>
<sequence>MNDLMPILKSMYKRKSNVLLLILQISITLTILVNTAYILSQKYQRINQDSGLNEADTFSFVMNLQGSSDELLSLLTQDLMAIRSLESVKSAAHVSNIPYSSWGGAAPISLLDQQGAPLFRPAYYFADEHLLEAWDIQIIAGRWFNESDIFYYRKTTDNTEIQQLLVISQALAQKLYPANWRQAIGTQIYVSSEVYSIIGIAKQVPSAWSWWKNHDFGVISNANHLTFDPKISVKAMPGMREQAMQDVKEQLMQTPGRWIDRFESFESIRKRNHQSDSAIAYTLISIITIITIVVALGIYAQVRFSIVTRRKQIGTRRALGASKSQILRYFMLESFVISSIGIVVGIIFAIVINAYLVDTMSLSAVPFNYLLIGAVSMWILGLLATLQPVIQATKVSPAIVTRGI</sequence>
<accession>A0A849VH18</accession>
<evidence type="ECO:0000256" key="1">
    <source>
        <dbReference type="ARBA" id="ARBA00004651"/>
    </source>
</evidence>
<dbReference type="Proteomes" id="UP000586305">
    <property type="component" value="Unassembled WGS sequence"/>
</dbReference>
<keyword evidence="3 7" id="KW-0812">Transmembrane</keyword>
<gene>
    <name evidence="10" type="ORF">HG263_10750</name>
</gene>
<dbReference type="Pfam" id="PF02687">
    <property type="entry name" value="FtsX"/>
    <property type="match status" value="1"/>
</dbReference>